<reference evidence="2" key="1">
    <citation type="submission" date="2023-01" db="EMBL/GenBank/DDBJ databases">
        <title>Exophiala dermititidis isolated from Cystic Fibrosis Patient.</title>
        <authorList>
            <person name="Kurbessoian T."/>
            <person name="Crocker A."/>
            <person name="Murante D."/>
            <person name="Hogan D.A."/>
            <person name="Stajich J.E."/>
        </authorList>
    </citation>
    <scope>NUCLEOTIDE SEQUENCE</scope>
    <source>
        <strain evidence="2">Ex8</strain>
    </source>
</reference>
<dbReference type="AlphaFoldDB" id="A0AAN6EZG3"/>
<sequence length="376" mass="40703">MGTIAKKLRLRTDHSSLASKKYLGEPDDPHFIPDSPLIERQMLSEQEEAELKRVCALLLANVPHSDDMSDDPFRYMAAHIQDGKAGQQRKRELPSQPVQNTNSAPTTVSHKPVDTKLDSTTPSDISRLHTLNATDNSTPLTSAGLTPGDSRAALSDATRRSVASTRKSASGLRTEAAARTDRSRKTSFAGRQKSLESDEHSPDLDEVKGTVRLVDDRSPNRGRTSNKSMANNRTAARLSAPDLNKCLPPPPPSPPLRPTESPLPEDPKQPHISRLMKTIRKKKSQVPAEERKVSAASGTGTSTAPIPPIPSAEDRKAAPTAAPFQSSTSPSTQTAPEPAISASASASHGPHPDHPKKRFRLRLFHRLHRPAGVLVT</sequence>
<organism evidence="2 3">
    <name type="scientific">Exophiala dermatitidis</name>
    <name type="common">Black yeast-like fungus</name>
    <name type="synonym">Wangiella dermatitidis</name>
    <dbReference type="NCBI Taxonomy" id="5970"/>
    <lineage>
        <taxon>Eukaryota</taxon>
        <taxon>Fungi</taxon>
        <taxon>Dikarya</taxon>
        <taxon>Ascomycota</taxon>
        <taxon>Pezizomycotina</taxon>
        <taxon>Eurotiomycetes</taxon>
        <taxon>Chaetothyriomycetidae</taxon>
        <taxon>Chaetothyriales</taxon>
        <taxon>Herpotrichiellaceae</taxon>
        <taxon>Exophiala</taxon>
    </lineage>
</organism>
<feature type="compositionally biased region" description="Low complexity" evidence="1">
    <location>
        <begin position="318"/>
        <end position="349"/>
    </location>
</feature>
<protein>
    <submittedName>
        <fullName evidence="2">Uncharacterized protein</fullName>
    </submittedName>
</protein>
<accession>A0AAN6EZG3</accession>
<dbReference type="Proteomes" id="UP001161757">
    <property type="component" value="Unassembled WGS sequence"/>
</dbReference>
<comment type="caution">
    <text evidence="2">The sequence shown here is derived from an EMBL/GenBank/DDBJ whole genome shotgun (WGS) entry which is preliminary data.</text>
</comment>
<feature type="region of interest" description="Disordered" evidence="1">
    <location>
        <begin position="79"/>
        <end position="360"/>
    </location>
</feature>
<feature type="compositionally biased region" description="Basic and acidic residues" evidence="1">
    <location>
        <begin position="193"/>
        <end position="219"/>
    </location>
</feature>
<evidence type="ECO:0000256" key="1">
    <source>
        <dbReference type="SAM" id="MobiDB-lite"/>
    </source>
</evidence>
<dbReference type="EMBL" id="JAJGCB010000004">
    <property type="protein sequence ID" value="KAJ8993176.1"/>
    <property type="molecule type" value="Genomic_DNA"/>
</dbReference>
<feature type="compositionally biased region" description="Polar residues" evidence="1">
    <location>
        <begin position="221"/>
        <end position="234"/>
    </location>
</feature>
<feature type="compositionally biased region" description="Polar residues" evidence="1">
    <location>
        <begin position="118"/>
        <end position="144"/>
    </location>
</feature>
<name>A0AAN6EZG3_EXODE</name>
<proteinExistence type="predicted"/>
<gene>
    <name evidence="2" type="ORF">HRR80_003209</name>
</gene>
<feature type="compositionally biased region" description="Pro residues" evidence="1">
    <location>
        <begin position="247"/>
        <end position="257"/>
    </location>
</feature>
<evidence type="ECO:0000313" key="2">
    <source>
        <dbReference type="EMBL" id="KAJ8993176.1"/>
    </source>
</evidence>
<feature type="compositionally biased region" description="Polar residues" evidence="1">
    <location>
        <begin position="96"/>
        <end position="109"/>
    </location>
</feature>
<evidence type="ECO:0000313" key="3">
    <source>
        <dbReference type="Proteomes" id="UP001161757"/>
    </source>
</evidence>